<name>A0AAV4NBZ3_9ARAC</name>
<evidence type="ECO:0000313" key="1">
    <source>
        <dbReference type="EMBL" id="GIX81840.1"/>
    </source>
</evidence>
<keyword evidence="2" id="KW-1185">Reference proteome</keyword>
<proteinExistence type="predicted"/>
<dbReference type="AlphaFoldDB" id="A0AAV4NBZ3"/>
<comment type="caution">
    <text evidence="1">The sequence shown here is derived from an EMBL/GenBank/DDBJ whole genome shotgun (WGS) entry which is preliminary data.</text>
</comment>
<sequence length="117" mass="13695">MKTLPFIHRRFSTALKFLTKLPSLETVHFKDPCFKVRSRINLGRQNLIWSIFDATFSGKCIWIRSKHLVRPFCPRSLGRENQLREDSVPGVAWGQVFSTVAHVPSMIGKRRFHSWQK</sequence>
<gene>
    <name evidence="1" type="ORF">CDAR_88211</name>
</gene>
<reference evidence="1 2" key="1">
    <citation type="submission" date="2021-06" db="EMBL/GenBank/DDBJ databases">
        <title>Caerostris darwini draft genome.</title>
        <authorList>
            <person name="Kono N."/>
            <person name="Arakawa K."/>
        </authorList>
    </citation>
    <scope>NUCLEOTIDE SEQUENCE [LARGE SCALE GENOMIC DNA]</scope>
</reference>
<organism evidence="1 2">
    <name type="scientific">Caerostris darwini</name>
    <dbReference type="NCBI Taxonomy" id="1538125"/>
    <lineage>
        <taxon>Eukaryota</taxon>
        <taxon>Metazoa</taxon>
        <taxon>Ecdysozoa</taxon>
        <taxon>Arthropoda</taxon>
        <taxon>Chelicerata</taxon>
        <taxon>Arachnida</taxon>
        <taxon>Araneae</taxon>
        <taxon>Araneomorphae</taxon>
        <taxon>Entelegynae</taxon>
        <taxon>Araneoidea</taxon>
        <taxon>Araneidae</taxon>
        <taxon>Caerostris</taxon>
    </lineage>
</organism>
<dbReference type="Proteomes" id="UP001054837">
    <property type="component" value="Unassembled WGS sequence"/>
</dbReference>
<dbReference type="EMBL" id="BPLQ01001450">
    <property type="protein sequence ID" value="GIX81840.1"/>
    <property type="molecule type" value="Genomic_DNA"/>
</dbReference>
<evidence type="ECO:0000313" key="2">
    <source>
        <dbReference type="Proteomes" id="UP001054837"/>
    </source>
</evidence>
<protein>
    <submittedName>
        <fullName evidence="1">Uncharacterized protein</fullName>
    </submittedName>
</protein>
<accession>A0AAV4NBZ3</accession>